<dbReference type="GO" id="GO:0005656">
    <property type="term" value="C:nuclear pre-replicative complex"/>
    <property type="evidence" value="ECO:0007669"/>
    <property type="project" value="TreeGrafter"/>
</dbReference>
<dbReference type="GO" id="GO:0006270">
    <property type="term" value="P:DNA replication initiation"/>
    <property type="evidence" value="ECO:0007669"/>
    <property type="project" value="TreeGrafter"/>
</dbReference>
<dbReference type="OrthoDB" id="10265211at2759"/>
<dbReference type="PANTHER" id="PTHR12748">
    <property type="entry name" value="ORIGIN RECOGNITION COMPLEX SUBUNIT 3"/>
    <property type="match status" value="1"/>
</dbReference>
<dbReference type="EMBL" id="JABFUD020000025">
    <property type="protein sequence ID" value="KAI5059520.1"/>
    <property type="molecule type" value="Genomic_DNA"/>
</dbReference>
<comment type="caution">
    <text evidence="2">The sequence shown here is derived from an EMBL/GenBank/DDBJ whole genome shotgun (WGS) entry which is preliminary data.</text>
</comment>
<dbReference type="InterPro" id="IPR020795">
    <property type="entry name" value="ORC3"/>
</dbReference>
<reference evidence="2" key="1">
    <citation type="submission" date="2021-01" db="EMBL/GenBank/DDBJ databases">
        <title>Adiantum capillus-veneris genome.</title>
        <authorList>
            <person name="Fang Y."/>
            <person name="Liao Q."/>
        </authorList>
    </citation>
    <scope>NUCLEOTIDE SEQUENCE</scope>
    <source>
        <strain evidence="2">H3</strain>
        <tissue evidence="2">Leaf</tissue>
    </source>
</reference>
<name>A0A9D4U235_ADICA</name>
<feature type="domain" description="Origin recognition complex subunit 3 N-terminal" evidence="1">
    <location>
        <begin position="43"/>
        <end position="357"/>
    </location>
</feature>
<protein>
    <recommendedName>
        <fullName evidence="1">Origin recognition complex subunit 3 N-terminal domain-containing protein</fullName>
    </recommendedName>
</protein>
<dbReference type="GO" id="GO:0003688">
    <property type="term" value="F:DNA replication origin binding"/>
    <property type="evidence" value="ECO:0007669"/>
    <property type="project" value="TreeGrafter"/>
</dbReference>
<dbReference type="PANTHER" id="PTHR12748:SF0">
    <property type="entry name" value="ORIGIN RECOGNITION COMPLEX SUBUNIT 3"/>
    <property type="match status" value="1"/>
</dbReference>
<evidence type="ECO:0000313" key="2">
    <source>
        <dbReference type="EMBL" id="KAI5059520.1"/>
    </source>
</evidence>
<dbReference type="GO" id="GO:0031261">
    <property type="term" value="C:DNA replication preinitiation complex"/>
    <property type="evidence" value="ECO:0007669"/>
    <property type="project" value="TreeGrafter"/>
</dbReference>
<accession>A0A9D4U235</accession>
<dbReference type="Proteomes" id="UP000886520">
    <property type="component" value="Chromosome 25"/>
</dbReference>
<sequence length="779" mass="87420">MLEDPCSDDEATLPSHGDASQACFLLHTFSRTSSSAELSPRNVTFSAKRKRNTKEAIPPLPPCFPDEPQEYGVWRMQAFKQTWMDIETNVKEVFEVLNTKIFKEIQKFVHNIVFYDAQLELYLYPKTSSSGGYTSGNARASKQIHAAFLRLRNVDSSDHTKTFVQLKMHLKKGNCHVANLLPYNFSSKGGAGAPLHTMMKQIVGISPDTADMDILASWHRAESNAKCPIVIIIEDAELCNSIVLAEFIVILSEWIAEIPLVLIMGMTTSGEAIRKLLPGSAARHLRVHSFMFPSPDEYLEGVIGVLLKGMPVFTLGCDALSFLLIQYQKYDSTVISFLRALKMACTEHFVSQPLSFLCRSNPVQTLVEPHLQYASMLPSLQSKQSVTDSDIRNEMDVALKELIEQKERWNSTVSCLLALSSLVGMDYVKIFLEILELSRRAWVNDGNTAMDDNRFHHEHHNQANLLSSLIKKLRDASESTLHKVLTKWIEHTESIQEWRAAAQNILQNLSSECAPISRVEGLSNGTIPSSRMKQLLSSVQDMPEEGRENMALNGDNSDVSVSRQRDELIAANSEAEPSSITSRVDETHGMQKKLGLKVYGKQAASLLEQMIRKHLVPVESLPFHEIICFRSVVAVKEVLVGEPRNVIQQNVEHPLKVLKCECCHANKGAISSSMNDNSILFHLAQKQVRKGITKAPMKRLGMKWTRPWCKPGFVKQLRNCSWWACFGCQAKSGPTLFSLWSDSSTKEKTFHTSMESCLIRGDSGSYVEMELQFGFTDCN</sequence>
<organism evidence="2 3">
    <name type="scientific">Adiantum capillus-veneris</name>
    <name type="common">Maidenhair fern</name>
    <dbReference type="NCBI Taxonomy" id="13818"/>
    <lineage>
        <taxon>Eukaryota</taxon>
        <taxon>Viridiplantae</taxon>
        <taxon>Streptophyta</taxon>
        <taxon>Embryophyta</taxon>
        <taxon>Tracheophyta</taxon>
        <taxon>Polypodiopsida</taxon>
        <taxon>Polypodiidae</taxon>
        <taxon>Polypodiales</taxon>
        <taxon>Pteridineae</taxon>
        <taxon>Pteridaceae</taxon>
        <taxon>Vittarioideae</taxon>
        <taxon>Adiantum</taxon>
    </lineage>
</organism>
<dbReference type="CDD" id="cd20704">
    <property type="entry name" value="Orc3"/>
    <property type="match status" value="1"/>
</dbReference>
<evidence type="ECO:0000313" key="3">
    <source>
        <dbReference type="Proteomes" id="UP000886520"/>
    </source>
</evidence>
<dbReference type="Pfam" id="PF07034">
    <property type="entry name" value="ORC3_N"/>
    <property type="match status" value="1"/>
</dbReference>
<keyword evidence="3" id="KW-1185">Reference proteome</keyword>
<gene>
    <name evidence="2" type="ORF">GOP47_0025839</name>
</gene>
<dbReference type="AlphaFoldDB" id="A0A9D4U235"/>
<proteinExistence type="predicted"/>
<evidence type="ECO:0000259" key="1">
    <source>
        <dbReference type="Pfam" id="PF07034"/>
    </source>
</evidence>
<dbReference type="GO" id="GO:0005664">
    <property type="term" value="C:nuclear origin of replication recognition complex"/>
    <property type="evidence" value="ECO:0007669"/>
    <property type="project" value="InterPro"/>
</dbReference>
<dbReference type="InterPro" id="IPR045667">
    <property type="entry name" value="ORC3_N"/>
</dbReference>